<gene>
    <name evidence="1" type="ORF">AZOBR_180239</name>
</gene>
<evidence type="ECO:0000313" key="1">
    <source>
        <dbReference type="EMBL" id="CCC99169.1"/>
    </source>
</evidence>
<dbReference type="AlphaFoldDB" id="A0A9P1JSY5"/>
<reference evidence="1 2" key="1">
    <citation type="journal article" date="2011" name="PLoS Genet.">
        <title>Azospirillum genomes reveal transition of bacteria from aquatic to terrestrial environments.</title>
        <authorList>
            <person name="Wisniewski-Dye F."/>
            <person name="Borziak K."/>
            <person name="Khalsa-Moyers G."/>
            <person name="Alexandre G."/>
            <person name="Sukharnikov L.O."/>
            <person name="Wuichet K."/>
            <person name="Hurst G.B."/>
            <person name="McDonald W.H."/>
            <person name="Robertson J.S."/>
            <person name="Barbe V."/>
            <person name="Calteau A."/>
            <person name="Rouy Z."/>
            <person name="Mangenot S."/>
            <person name="Prigent-Combaret C."/>
            <person name="Normand P."/>
            <person name="Boyer M."/>
            <person name="Siguier P."/>
            <person name="Dessaux Y."/>
            <person name="Elmerich C."/>
            <person name="Condemine G."/>
            <person name="Krishnen G."/>
            <person name="Kennedy I."/>
            <person name="Paterson A.H."/>
            <person name="Gonzalez V."/>
            <person name="Mavingui P."/>
            <person name="Zhulin I.B."/>
        </authorList>
    </citation>
    <scope>NUCLEOTIDE SEQUENCE [LARGE SCALE GENOMIC DNA]</scope>
    <source>
        <strain evidence="1 2">Sp245</strain>
    </source>
</reference>
<dbReference type="KEGG" id="abs:AZOBR_180239"/>
<protein>
    <submittedName>
        <fullName evidence="1">Uncharacterized protein</fullName>
    </submittedName>
</protein>
<evidence type="ECO:0000313" key="2">
    <source>
        <dbReference type="Proteomes" id="UP000007319"/>
    </source>
</evidence>
<organism evidence="1 2">
    <name type="scientific">Azospirillum baldaniorum</name>
    <dbReference type="NCBI Taxonomy" id="1064539"/>
    <lineage>
        <taxon>Bacteria</taxon>
        <taxon>Pseudomonadati</taxon>
        <taxon>Pseudomonadota</taxon>
        <taxon>Alphaproteobacteria</taxon>
        <taxon>Rhodospirillales</taxon>
        <taxon>Azospirillaceae</taxon>
        <taxon>Azospirillum</taxon>
    </lineage>
</organism>
<dbReference type="EMBL" id="HE577327">
    <property type="protein sequence ID" value="CCC99169.1"/>
    <property type="molecule type" value="Genomic_DNA"/>
</dbReference>
<sequence>MWPDCSTAIATRILYHQERKQSTAKNHFYKEYNCMIHYYLL</sequence>
<proteinExistence type="predicted"/>
<keyword evidence="2" id="KW-1185">Reference proteome</keyword>
<name>A0A9P1JSY5_9PROT</name>
<dbReference type="Proteomes" id="UP000007319">
    <property type="component" value="Chromosome"/>
</dbReference>
<accession>A0A9P1JSY5</accession>